<dbReference type="EMBL" id="BSVB01000001">
    <property type="protein sequence ID" value="GMA94027.1"/>
    <property type="molecule type" value="Genomic_DNA"/>
</dbReference>
<evidence type="ECO:0000313" key="3">
    <source>
        <dbReference type="Proteomes" id="UP001157034"/>
    </source>
</evidence>
<feature type="compositionally biased region" description="Polar residues" evidence="1">
    <location>
        <begin position="89"/>
        <end position="98"/>
    </location>
</feature>
<protein>
    <submittedName>
        <fullName evidence="2">Uncharacterized protein</fullName>
    </submittedName>
</protein>
<feature type="region of interest" description="Disordered" evidence="1">
    <location>
        <begin position="65"/>
        <end position="98"/>
    </location>
</feature>
<accession>A0ABQ6K272</accession>
<reference evidence="3" key="1">
    <citation type="journal article" date="2019" name="Int. J. Syst. Evol. Microbiol.">
        <title>The Global Catalogue of Microorganisms (GCM) 10K type strain sequencing project: providing services to taxonomists for standard genome sequencing and annotation.</title>
        <authorList>
            <consortium name="The Broad Institute Genomics Platform"/>
            <consortium name="The Broad Institute Genome Sequencing Center for Infectious Disease"/>
            <person name="Wu L."/>
            <person name="Ma J."/>
        </authorList>
    </citation>
    <scope>NUCLEOTIDE SEQUENCE [LARGE SCALE GENOMIC DNA]</scope>
    <source>
        <strain evidence="3">NBRC 108894</strain>
    </source>
</reference>
<proteinExistence type="predicted"/>
<evidence type="ECO:0000256" key="1">
    <source>
        <dbReference type="SAM" id="MobiDB-lite"/>
    </source>
</evidence>
<dbReference type="RefSeq" id="WP_348535026.1">
    <property type="nucleotide sequence ID" value="NZ_BSVB01000001.1"/>
</dbReference>
<evidence type="ECO:0000313" key="2">
    <source>
        <dbReference type="EMBL" id="GMA94027.1"/>
    </source>
</evidence>
<dbReference type="Proteomes" id="UP001157034">
    <property type="component" value="Unassembled WGS sequence"/>
</dbReference>
<gene>
    <name evidence="2" type="ORF">GCM10025881_08510</name>
</gene>
<sequence>MLALGDQKIAPRWQHKLRFFPRTTVDVVFGDPVDLSAWLGGPLVGSAINATTDAIMAAITELAEQQRGETAPAERWDPAAHGQSEFGRENTTGTISPS</sequence>
<feature type="compositionally biased region" description="Basic and acidic residues" evidence="1">
    <location>
        <begin position="65"/>
        <end position="78"/>
    </location>
</feature>
<name>A0ABQ6K272_9MICO</name>
<organism evidence="2 3">
    <name type="scientific">Pseudolysinimonas kribbensis</name>
    <dbReference type="NCBI Taxonomy" id="433641"/>
    <lineage>
        <taxon>Bacteria</taxon>
        <taxon>Bacillati</taxon>
        <taxon>Actinomycetota</taxon>
        <taxon>Actinomycetes</taxon>
        <taxon>Micrococcales</taxon>
        <taxon>Microbacteriaceae</taxon>
        <taxon>Pseudolysinimonas</taxon>
    </lineage>
</organism>
<dbReference type="SUPFAM" id="SSF69593">
    <property type="entry name" value="Glycerol-3-phosphate (1)-acyltransferase"/>
    <property type="match status" value="1"/>
</dbReference>
<comment type="caution">
    <text evidence="2">The sequence shown here is derived from an EMBL/GenBank/DDBJ whole genome shotgun (WGS) entry which is preliminary data.</text>
</comment>
<keyword evidence="3" id="KW-1185">Reference proteome</keyword>